<dbReference type="EMBL" id="VTAW01000001">
    <property type="protein sequence ID" value="TYT63830.1"/>
    <property type="molecule type" value="Genomic_DNA"/>
</dbReference>
<dbReference type="GO" id="GO:0005829">
    <property type="term" value="C:cytosol"/>
    <property type="evidence" value="ECO:0007669"/>
    <property type="project" value="UniProtKB-ARBA"/>
</dbReference>
<dbReference type="InterPro" id="IPR050523">
    <property type="entry name" value="AKR_Detox_Biosynth"/>
</dbReference>
<dbReference type="Proteomes" id="UP000324104">
    <property type="component" value="Unassembled WGS sequence"/>
</dbReference>
<comment type="caution">
    <text evidence="3">The sequence shown here is derived from an EMBL/GenBank/DDBJ whole genome shotgun (WGS) entry which is preliminary data.</text>
</comment>
<dbReference type="InterPro" id="IPR020471">
    <property type="entry name" value="AKR"/>
</dbReference>
<protein>
    <submittedName>
        <fullName evidence="3">Aldo/keto reductase</fullName>
    </submittedName>
</protein>
<dbReference type="CDD" id="cd19079">
    <property type="entry name" value="AKR_EcYajO-like"/>
    <property type="match status" value="1"/>
</dbReference>
<keyword evidence="4" id="KW-1185">Reference proteome</keyword>
<dbReference type="Pfam" id="PF00248">
    <property type="entry name" value="Aldo_ket_red"/>
    <property type="match status" value="1"/>
</dbReference>
<dbReference type="InterPro" id="IPR023210">
    <property type="entry name" value="NADP_OxRdtase_dom"/>
</dbReference>
<dbReference type="PANTHER" id="PTHR43364:SF4">
    <property type="entry name" value="NAD(P)-LINKED OXIDOREDUCTASE SUPERFAMILY PROTEIN"/>
    <property type="match status" value="1"/>
</dbReference>
<dbReference type="InterPro" id="IPR036812">
    <property type="entry name" value="NAD(P)_OxRdtase_dom_sf"/>
</dbReference>
<keyword evidence="1" id="KW-0560">Oxidoreductase</keyword>
<feature type="domain" description="NADP-dependent oxidoreductase" evidence="2">
    <location>
        <begin position="15"/>
        <end position="318"/>
    </location>
</feature>
<dbReference type="AlphaFoldDB" id="A0A5D5AW54"/>
<evidence type="ECO:0000259" key="2">
    <source>
        <dbReference type="Pfam" id="PF00248"/>
    </source>
</evidence>
<evidence type="ECO:0000313" key="3">
    <source>
        <dbReference type="EMBL" id="TYT63830.1"/>
    </source>
</evidence>
<dbReference type="SUPFAM" id="SSF51430">
    <property type="entry name" value="NAD(P)-linked oxidoreductase"/>
    <property type="match status" value="1"/>
</dbReference>
<reference evidence="3 4" key="1">
    <citation type="submission" date="2019-08" db="EMBL/GenBank/DDBJ databases">
        <title>Archaea genome.</title>
        <authorList>
            <person name="Kajale S."/>
            <person name="Shouche Y."/>
            <person name="Deshpande N."/>
            <person name="Sharma A."/>
        </authorList>
    </citation>
    <scope>NUCLEOTIDE SEQUENCE [LARGE SCALE GENOMIC DNA]</scope>
    <source>
        <strain evidence="3 4">ESP3B_9</strain>
    </source>
</reference>
<gene>
    <name evidence="3" type="ORF">FYC77_01010</name>
</gene>
<evidence type="ECO:0000256" key="1">
    <source>
        <dbReference type="ARBA" id="ARBA00023002"/>
    </source>
</evidence>
<dbReference type="RefSeq" id="WP_149079637.1">
    <property type="nucleotide sequence ID" value="NZ_VTAW01000001.1"/>
</dbReference>
<evidence type="ECO:0000313" key="4">
    <source>
        <dbReference type="Proteomes" id="UP000324104"/>
    </source>
</evidence>
<accession>A0A5D5AW54</accession>
<dbReference type="GO" id="GO:0016491">
    <property type="term" value="F:oxidoreductase activity"/>
    <property type="evidence" value="ECO:0007669"/>
    <property type="project" value="UniProtKB-KW"/>
</dbReference>
<dbReference type="Gene3D" id="3.20.20.100">
    <property type="entry name" value="NADP-dependent oxidoreductase domain"/>
    <property type="match status" value="1"/>
</dbReference>
<proteinExistence type="predicted"/>
<dbReference type="PRINTS" id="PR00069">
    <property type="entry name" value="ALDKETRDTASE"/>
</dbReference>
<sequence length="329" mass="37518">MEYTTLGDTGMTVSRICLGCMSFGSSDWREWVLDEEESRPIIERAIDLGINFFDTANVYSDGESERVLGNVLADYDRDEQVVATKVYHRMDEDDPNSSGLSRKTIDQELEASLDRLGMETIDLYQTHRWDYDTPIEETLRALYDAVRREKVRYIGTSSQWAHQFADALYASDRLGLERFVSMQNHYNLVYREEEREMLPLCAKEGVGVVPWSPLARGYLTRPHDEFLETVRGEYMDDSWAADRIDIYRANGGTEINGRVEELAAEHGVTMAQIALAWVLHKDVVDAPIVGTTSIDHLEDAVEALEIDLSDSDLEYLEEPYEPVAINGHE</sequence>
<organism evidence="3 4">
    <name type="scientific">Natrialba swarupiae</name>
    <dbReference type="NCBI Taxonomy" id="2448032"/>
    <lineage>
        <taxon>Archaea</taxon>
        <taxon>Methanobacteriati</taxon>
        <taxon>Methanobacteriota</taxon>
        <taxon>Stenosarchaea group</taxon>
        <taxon>Halobacteria</taxon>
        <taxon>Halobacteriales</taxon>
        <taxon>Natrialbaceae</taxon>
        <taxon>Natrialba</taxon>
    </lineage>
</organism>
<dbReference type="FunFam" id="3.20.20.100:FF:000004">
    <property type="entry name" value="Oxidoreductase, aldo/keto reductase"/>
    <property type="match status" value="1"/>
</dbReference>
<dbReference type="PANTHER" id="PTHR43364">
    <property type="entry name" value="NADH-SPECIFIC METHYLGLYOXAL REDUCTASE-RELATED"/>
    <property type="match status" value="1"/>
</dbReference>
<name>A0A5D5AW54_9EURY</name>